<sequence length="174" mass="19298">MADIIPLLANAPLALIIAFVIVIWLRSANAQRLASYIAIVWSRVCDRYFRCLGRARQAPPADDIEMASHPVEQLAAEMLLERFQDFCRQQAQDAMERRGRPVVPTPIQFADAGTQTQGQLGTSQSIGETVTNGRGLTPARIWRWAGGNSTIDWQDGGKRSELDACEDLELVWCG</sequence>
<gene>
    <name evidence="2" type="ORF">HRG_08130</name>
</gene>
<feature type="transmembrane region" description="Helical" evidence="1">
    <location>
        <begin position="6"/>
        <end position="25"/>
    </location>
</feature>
<evidence type="ECO:0000313" key="2">
    <source>
        <dbReference type="EMBL" id="KAH0960977.1"/>
    </source>
</evidence>
<keyword evidence="1" id="KW-1133">Transmembrane helix</keyword>
<accession>A0A9P8MT68</accession>
<dbReference type="Proteomes" id="UP000824596">
    <property type="component" value="Unassembled WGS sequence"/>
</dbReference>
<dbReference type="RefSeq" id="XP_044718490.1">
    <property type="nucleotide sequence ID" value="XM_044866601.1"/>
</dbReference>
<keyword evidence="1" id="KW-0812">Transmembrane</keyword>
<name>A0A9P8MT68_9HYPO</name>
<dbReference type="OrthoDB" id="10618916at2759"/>
<dbReference type="EMBL" id="JAIZPD010000009">
    <property type="protein sequence ID" value="KAH0960977.1"/>
    <property type="molecule type" value="Genomic_DNA"/>
</dbReference>
<dbReference type="GeneID" id="68357259"/>
<proteinExistence type="predicted"/>
<reference evidence="2" key="1">
    <citation type="submission" date="2021-09" db="EMBL/GenBank/DDBJ databases">
        <title>A high-quality genome of the endoparasitic fungus Hirsutella rhossiliensis with a comparison of Hirsutella genomes reveals transposable elements contributing to genome size variation.</title>
        <authorList>
            <person name="Lin R."/>
            <person name="Jiao Y."/>
            <person name="Sun X."/>
            <person name="Ling J."/>
            <person name="Xie B."/>
            <person name="Cheng X."/>
        </authorList>
    </citation>
    <scope>NUCLEOTIDE SEQUENCE</scope>
    <source>
        <strain evidence="2">HR02</strain>
    </source>
</reference>
<protein>
    <submittedName>
        <fullName evidence="2">Uncharacterized protein</fullName>
    </submittedName>
</protein>
<keyword evidence="1" id="KW-0472">Membrane</keyword>
<comment type="caution">
    <text evidence="2">The sequence shown here is derived from an EMBL/GenBank/DDBJ whole genome shotgun (WGS) entry which is preliminary data.</text>
</comment>
<evidence type="ECO:0000256" key="1">
    <source>
        <dbReference type="SAM" id="Phobius"/>
    </source>
</evidence>
<evidence type="ECO:0000313" key="3">
    <source>
        <dbReference type="Proteomes" id="UP000824596"/>
    </source>
</evidence>
<keyword evidence="3" id="KW-1185">Reference proteome</keyword>
<organism evidence="2 3">
    <name type="scientific">Hirsutella rhossiliensis</name>
    <dbReference type="NCBI Taxonomy" id="111463"/>
    <lineage>
        <taxon>Eukaryota</taxon>
        <taxon>Fungi</taxon>
        <taxon>Dikarya</taxon>
        <taxon>Ascomycota</taxon>
        <taxon>Pezizomycotina</taxon>
        <taxon>Sordariomycetes</taxon>
        <taxon>Hypocreomycetidae</taxon>
        <taxon>Hypocreales</taxon>
        <taxon>Ophiocordycipitaceae</taxon>
        <taxon>Hirsutella</taxon>
    </lineage>
</organism>
<dbReference type="AlphaFoldDB" id="A0A9P8MT68"/>